<organism evidence="1 2">
    <name type="scientific">Elysia marginata</name>
    <dbReference type="NCBI Taxonomy" id="1093978"/>
    <lineage>
        <taxon>Eukaryota</taxon>
        <taxon>Metazoa</taxon>
        <taxon>Spiralia</taxon>
        <taxon>Lophotrochozoa</taxon>
        <taxon>Mollusca</taxon>
        <taxon>Gastropoda</taxon>
        <taxon>Heterobranchia</taxon>
        <taxon>Euthyneura</taxon>
        <taxon>Panpulmonata</taxon>
        <taxon>Sacoglossa</taxon>
        <taxon>Placobranchoidea</taxon>
        <taxon>Plakobranchidae</taxon>
        <taxon>Elysia</taxon>
    </lineage>
</organism>
<name>A0AAV4JSL1_9GAST</name>
<gene>
    <name evidence="1" type="ORF">ElyMa_003413800</name>
</gene>
<dbReference type="Proteomes" id="UP000762676">
    <property type="component" value="Unassembled WGS sequence"/>
</dbReference>
<comment type="caution">
    <text evidence="1">The sequence shown here is derived from an EMBL/GenBank/DDBJ whole genome shotgun (WGS) entry which is preliminary data.</text>
</comment>
<accession>A0AAV4JSL1</accession>
<dbReference type="EMBL" id="BMAT01007026">
    <property type="protein sequence ID" value="GFS24371.1"/>
    <property type="molecule type" value="Genomic_DNA"/>
</dbReference>
<feature type="non-terminal residue" evidence="1">
    <location>
        <position position="1"/>
    </location>
</feature>
<sequence>TSGLYYVQSGKLTNNKGRSHYQALEIVSFAPLEIELGQEEDLIDNDNEDEDSGFKVEVVSLTSKQTPARLFDIPELGDPKLFQGWADVQGTGDANDYCRVVGKDKQKFLSCKLSGTTGEGHYYVSKLGADLGHAGTWFMQDMDGDGRDDYCRCVGTVSKSKVTCMKAGARGFFGSAKQGGSEHTFTVPLSEHCANKLTSHAFGRFKNL</sequence>
<evidence type="ECO:0000313" key="2">
    <source>
        <dbReference type="Proteomes" id="UP000762676"/>
    </source>
</evidence>
<evidence type="ECO:0000313" key="1">
    <source>
        <dbReference type="EMBL" id="GFS24371.1"/>
    </source>
</evidence>
<reference evidence="1 2" key="1">
    <citation type="journal article" date="2021" name="Elife">
        <title>Chloroplast acquisition without the gene transfer in kleptoplastic sea slugs, Plakobranchus ocellatus.</title>
        <authorList>
            <person name="Maeda T."/>
            <person name="Takahashi S."/>
            <person name="Yoshida T."/>
            <person name="Shimamura S."/>
            <person name="Takaki Y."/>
            <person name="Nagai Y."/>
            <person name="Toyoda A."/>
            <person name="Suzuki Y."/>
            <person name="Arimoto A."/>
            <person name="Ishii H."/>
            <person name="Satoh N."/>
            <person name="Nishiyama T."/>
            <person name="Hasebe M."/>
            <person name="Maruyama T."/>
            <person name="Minagawa J."/>
            <person name="Obokata J."/>
            <person name="Shigenobu S."/>
        </authorList>
    </citation>
    <scope>NUCLEOTIDE SEQUENCE [LARGE SCALE GENOMIC DNA]</scope>
</reference>
<proteinExistence type="predicted"/>
<keyword evidence="2" id="KW-1185">Reference proteome</keyword>
<protein>
    <submittedName>
        <fullName evidence="1">Secreted frizzled-related protein precusor</fullName>
    </submittedName>
</protein>
<dbReference type="AlphaFoldDB" id="A0AAV4JSL1"/>